<dbReference type="EMBL" id="WKYP01000457">
    <property type="protein sequence ID" value="MSD82828.1"/>
    <property type="molecule type" value="Genomic_DNA"/>
</dbReference>
<organism evidence="1">
    <name type="scientific">Escherichia coli</name>
    <dbReference type="NCBI Taxonomy" id="562"/>
    <lineage>
        <taxon>Bacteria</taxon>
        <taxon>Pseudomonadati</taxon>
        <taxon>Pseudomonadota</taxon>
        <taxon>Gammaproteobacteria</taxon>
        <taxon>Enterobacterales</taxon>
        <taxon>Enterobacteriaceae</taxon>
        <taxon>Escherichia</taxon>
    </lineage>
</organism>
<comment type="caution">
    <text evidence="1">The sequence shown here is derived from an EMBL/GenBank/DDBJ whole genome shotgun (WGS) entry which is preliminary data.</text>
</comment>
<dbReference type="AlphaFoldDB" id="A0A6C9EIT0"/>
<name>A0A6C9EIT0_ECOLX</name>
<reference evidence="1" key="1">
    <citation type="journal article" date="2019" name="Nat. Med.">
        <title>A library of human gut bacterial isolates paired with longitudinal multiomics data enables mechanistic microbiome research.</title>
        <authorList>
            <person name="Poyet M."/>
            <person name="Groussin M."/>
            <person name="Gibbons S.M."/>
            <person name="Avila-Pacheco J."/>
            <person name="Jiang X."/>
            <person name="Kearney S.M."/>
            <person name="Perrotta A.R."/>
            <person name="Berdy B."/>
            <person name="Zhao S."/>
            <person name="Lieberman T.D."/>
            <person name="Swanson P.K."/>
            <person name="Smith M."/>
            <person name="Roesemann S."/>
            <person name="Alexander J.E."/>
            <person name="Rich S.A."/>
            <person name="Livny J."/>
            <person name="Vlamakis H."/>
            <person name="Clish C."/>
            <person name="Bullock K."/>
            <person name="Deik A."/>
            <person name="Scott J."/>
            <person name="Pierce K.A."/>
            <person name="Xavier R.J."/>
            <person name="Alm E.J."/>
        </authorList>
    </citation>
    <scope>NUCLEOTIDE SEQUENCE</scope>
    <source>
        <strain evidence="1">BIOML-A260</strain>
    </source>
</reference>
<dbReference type="InterPro" id="IPR021904">
    <property type="entry name" value="DUF3516"/>
</dbReference>
<accession>A0A6C9EIT0</accession>
<evidence type="ECO:0000313" key="1">
    <source>
        <dbReference type="EMBL" id="MSD82828.1"/>
    </source>
</evidence>
<protein>
    <submittedName>
        <fullName evidence="1">DUF3516 domain-containing protein</fullName>
    </submittedName>
</protein>
<proteinExistence type="predicted"/>
<gene>
    <name evidence="1" type="ORF">GKG27_28355</name>
</gene>
<feature type="non-terminal residue" evidence="1">
    <location>
        <position position="1"/>
    </location>
</feature>
<dbReference type="Pfam" id="PF12029">
    <property type="entry name" value="DUF3516"/>
    <property type="match status" value="1"/>
</dbReference>
<sequence length="116" mass="13548">VLVRNALFRRVRLMDLDQPDKLGALDKDWGYGVHEWEDVLDDYYDEHEYVGIGAEARSPELFMLDDKHENDEHTWKVRQIIDDSDGDHDWAIEGIVDLDATQDTGEVVFHDYKVSN</sequence>